<name>A0AAE3VGN0_9BACT</name>
<keyword evidence="2" id="KW-1185">Reference proteome</keyword>
<organism evidence="1 2">
    <name type="scientific">Oligosphaera ethanolica</name>
    <dbReference type="NCBI Taxonomy" id="760260"/>
    <lineage>
        <taxon>Bacteria</taxon>
        <taxon>Pseudomonadati</taxon>
        <taxon>Lentisphaerota</taxon>
        <taxon>Oligosphaeria</taxon>
        <taxon>Oligosphaerales</taxon>
        <taxon>Oligosphaeraceae</taxon>
        <taxon>Oligosphaera</taxon>
    </lineage>
</organism>
<dbReference type="EMBL" id="JAUSVL010000001">
    <property type="protein sequence ID" value="MDQ0289943.1"/>
    <property type="molecule type" value="Genomic_DNA"/>
</dbReference>
<sequence>MPLKTQRIHVQTLVEMNHCVGIARRDAAYQCLVSFALKGLWQQSSQKRAHAYEFCLMLIQDALTTTEKASHMCRESKLGLWNKPVLHFLRLLLKLIQTLVALASHASVVKEEAEVLADHLDQDTYAMLSSTCHDFESNEQIVLQAFMRTLAVGQALIKGSSEKSQAIFSPDEARRYQLAFAEYTSHYTTAQNEAG</sequence>
<accession>A0AAE3VGN0</accession>
<proteinExistence type="predicted"/>
<reference evidence="1" key="1">
    <citation type="submission" date="2023-07" db="EMBL/GenBank/DDBJ databases">
        <title>Genomic Encyclopedia of Type Strains, Phase IV (KMG-IV): sequencing the most valuable type-strain genomes for metagenomic binning, comparative biology and taxonomic classification.</title>
        <authorList>
            <person name="Goeker M."/>
        </authorList>
    </citation>
    <scope>NUCLEOTIDE SEQUENCE</scope>
    <source>
        <strain evidence="1">DSM 24202</strain>
    </source>
</reference>
<evidence type="ECO:0000313" key="1">
    <source>
        <dbReference type="EMBL" id="MDQ0289943.1"/>
    </source>
</evidence>
<dbReference type="RefSeq" id="WP_307261379.1">
    <property type="nucleotide sequence ID" value="NZ_JAUSVL010000001.1"/>
</dbReference>
<dbReference type="AlphaFoldDB" id="A0AAE3VGN0"/>
<dbReference type="Proteomes" id="UP001238163">
    <property type="component" value="Unassembled WGS sequence"/>
</dbReference>
<evidence type="ECO:0000313" key="2">
    <source>
        <dbReference type="Proteomes" id="UP001238163"/>
    </source>
</evidence>
<protein>
    <submittedName>
        <fullName evidence="1">Uncharacterized protein</fullName>
    </submittedName>
</protein>
<gene>
    <name evidence="1" type="ORF">J3R75_002050</name>
</gene>
<comment type="caution">
    <text evidence="1">The sequence shown here is derived from an EMBL/GenBank/DDBJ whole genome shotgun (WGS) entry which is preliminary data.</text>
</comment>